<reference evidence="1 2" key="1">
    <citation type="submission" date="2019-07" db="EMBL/GenBank/DDBJ databases">
        <authorList>
            <person name="Zhu P."/>
        </authorList>
    </citation>
    <scope>NUCLEOTIDE SEQUENCE [LARGE SCALE GENOMIC DNA]</scope>
    <source>
        <strain evidence="1 2">SSL-25</strain>
    </source>
</reference>
<gene>
    <name evidence="1" type="ORF">FQU76_29785</name>
</gene>
<dbReference type="EMBL" id="CP042266">
    <property type="protein sequence ID" value="QDY80028.1"/>
    <property type="molecule type" value="Genomic_DNA"/>
</dbReference>
<dbReference type="RefSeq" id="WP_146483425.1">
    <property type="nucleotide sequence ID" value="NZ_CP042266.1"/>
</dbReference>
<organism evidence="1 2">
    <name type="scientific">Streptomyces qinzhouensis</name>
    <dbReference type="NCBI Taxonomy" id="2599401"/>
    <lineage>
        <taxon>Bacteria</taxon>
        <taxon>Bacillati</taxon>
        <taxon>Actinomycetota</taxon>
        <taxon>Actinomycetes</taxon>
        <taxon>Kitasatosporales</taxon>
        <taxon>Streptomycetaceae</taxon>
        <taxon>Streptomyces</taxon>
    </lineage>
</organism>
<proteinExistence type="predicted"/>
<sequence>MAEQLSARHFRVTPDYGGFDLYDGDSDAGDPQVATAARSDVAAGNGYEIAIACAGIMAVNLTIEAWETAPDTDFTFWEGHRLLSLECPTGILVISERTIDTSVFELPEPGVYTVRVMYSGWQQMREAIHNFPITADRAQALAGERYIIQFWPSSQ</sequence>
<dbReference type="OrthoDB" id="4302906at2"/>
<dbReference type="AlphaFoldDB" id="A0A5B8IN02"/>
<keyword evidence="2" id="KW-1185">Reference proteome</keyword>
<accession>A0A5B8IN02</accession>
<evidence type="ECO:0000313" key="2">
    <source>
        <dbReference type="Proteomes" id="UP000320580"/>
    </source>
</evidence>
<evidence type="ECO:0000313" key="1">
    <source>
        <dbReference type="EMBL" id="QDY80028.1"/>
    </source>
</evidence>
<dbReference type="Proteomes" id="UP000320580">
    <property type="component" value="Chromosome"/>
</dbReference>
<dbReference type="KEGG" id="sqz:FQU76_29785"/>
<protein>
    <submittedName>
        <fullName evidence="1">Uncharacterized protein</fullName>
    </submittedName>
</protein>
<name>A0A5B8IN02_9ACTN</name>